<dbReference type="RefSeq" id="WP_173413689.1">
    <property type="nucleotide sequence ID" value="NZ_CP054139.1"/>
</dbReference>
<proteinExistence type="predicted"/>
<reference evidence="2 3" key="1">
    <citation type="submission" date="2020-05" db="EMBL/GenBank/DDBJ databases">
        <title>Mucilaginibacter mali sp. nov.</title>
        <authorList>
            <person name="Kim H.S."/>
            <person name="Lee K.C."/>
            <person name="Suh M.K."/>
            <person name="Kim J.-S."/>
            <person name="Han K.-I."/>
            <person name="Eom M.K."/>
            <person name="Shin Y.K."/>
            <person name="Lee J.-S."/>
        </authorList>
    </citation>
    <scope>NUCLEOTIDE SEQUENCE [LARGE SCALE GENOMIC DNA]</scope>
    <source>
        <strain evidence="2 3">G2-14</strain>
    </source>
</reference>
<accession>A0A7D4Q654</accession>
<evidence type="ECO:0008006" key="4">
    <source>
        <dbReference type="Google" id="ProtNLM"/>
    </source>
</evidence>
<evidence type="ECO:0000313" key="2">
    <source>
        <dbReference type="EMBL" id="QKJ28991.1"/>
    </source>
</evidence>
<evidence type="ECO:0000256" key="1">
    <source>
        <dbReference type="SAM" id="SignalP"/>
    </source>
</evidence>
<dbReference type="Proteomes" id="UP000505355">
    <property type="component" value="Chromosome"/>
</dbReference>
<evidence type="ECO:0000313" key="3">
    <source>
        <dbReference type="Proteomes" id="UP000505355"/>
    </source>
</evidence>
<keyword evidence="1" id="KW-0732">Signal</keyword>
<dbReference type="KEGG" id="mmab:HQ865_04220"/>
<gene>
    <name evidence="2" type="ORF">HQ865_04220</name>
</gene>
<organism evidence="2 3">
    <name type="scientific">Mucilaginibacter mali</name>
    <dbReference type="NCBI Taxonomy" id="2740462"/>
    <lineage>
        <taxon>Bacteria</taxon>
        <taxon>Pseudomonadati</taxon>
        <taxon>Bacteroidota</taxon>
        <taxon>Sphingobacteriia</taxon>
        <taxon>Sphingobacteriales</taxon>
        <taxon>Sphingobacteriaceae</taxon>
        <taxon>Mucilaginibacter</taxon>
    </lineage>
</organism>
<keyword evidence="3" id="KW-1185">Reference proteome</keyword>
<dbReference type="SUPFAM" id="SSF50494">
    <property type="entry name" value="Trypsin-like serine proteases"/>
    <property type="match status" value="1"/>
</dbReference>
<dbReference type="InterPro" id="IPR009003">
    <property type="entry name" value="Peptidase_S1_PA"/>
</dbReference>
<dbReference type="AlphaFoldDB" id="A0A7D4Q654"/>
<dbReference type="EMBL" id="CP054139">
    <property type="protein sequence ID" value="QKJ28991.1"/>
    <property type="molecule type" value="Genomic_DNA"/>
</dbReference>
<protein>
    <recommendedName>
        <fullName evidence="4">Serine protease</fullName>
    </recommendedName>
</protein>
<feature type="chain" id="PRO_5028905229" description="Serine protease" evidence="1">
    <location>
        <begin position="19"/>
        <end position="295"/>
    </location>
</feature>
<name>A0A7D4Q654_9SPHI</name>
<feature type="signal peptide" evidence="1">
    <location>
        <begin position="1"/>
        <end position="18"/>
    </location>
</feature>
<sequence length="295" mass="32463">MKKIAILLLALCCKLSMAQSWSVSSKTMDLAFGSIVYLESVYPGPGGAKAGTDTLTATGILFKDSARVYLVTTKHSVQRALLGKNQHLLNTNITLTVSAVPDRIKKIKLPLLTANDSRVKPYVFSSDEEDIAVLSFQKKRFKRVLAFLLKDEARPLPVDSLDLSDDHYPDEDFFHPSYMVYKAKTGAKTWSKGLGTAKIKTYPDASNNFVISDYISAGRSGSPLFVNDKIIGMVKNGEGMGTNADAIRDPFKAVKAGIVIKATLILPLIRKMQQIENMPEFNAPDIEIKPSAFKR</sequence>